<protein>
    <submittedName>
        <fullName evidence="3">Uncharacterized protein</fullName>
    </submittedName>
</protein>
<keyword evidence="2" id="KW-1133">Transmembrane helix</keyword>
<feature type="compositionally biased region" description="Basic residues" evidence="1">
    <location>
        <begin position="55"/>
        <end position="64"/>
    </location>
</feature>
<name>A0A2T4C5Q4_TRILO</name>
<keyword evidence="2" id="KW-0472">Membrane</keyword>
<evidence type="ECO:0000256" key="1">
    <source>
        <dbReference type="SAM" id="MobiDB-lite"/>
    </source>
</evidence>
<accession>A0A2T4C5Q4</accession>
<feature type="transmembrane region" description="Helical" evidence="2">
    <location>
        <begin position="31"/>
        <end position="51"/>
    </location>
</feature>
<keyword evidence="4" id="KW-1185">Reference proteome</keyword>
<feature type="region of interest" description="Disordered" evidence="1">
    <location>
        <begin position="53"/>
        <end position="73"/>
    </location>
</feature>
<gene>
    <name evidence="3" type="ORF">M440DRAFT_1401202</name>
</gene>
<dbReference type="EMBL" id="KZ679131">
    <property type="protein sequence ID" value="PTB76854.1"/>
    <property type="molecule type" value="Genomic_DNA"/>
</dbReference>
<evidence type="ECO:0000256" key="2">
    <source>
        <dbReference type="SAM" id="Phobius"/>
    </source>
</evidence>
<reference evidence="3 4" key="1">
    <citation type="submission" date="2016-07" db="EMBL/GenBank/DDBJ databases">
        <title>Multiple horizontal gene transfer events from other fungi enriched the ability of initially mycotrophic Trichoderma (Ascomycota) to feed on dead plant biomass.</title>
        <authorList>
            <consortium name="DOE Joint Genome Institute"/>
            <person name="Aerts A."/>
            <person name="Atanasova L."/>
            <person name="Chenthamara K."/>
            <person name="Zhang J."/>
            <person name="Grujic M."/>
            <person name="Henrissat B."/>
            <person name="Kuo A."/>
            <person name="Salamov A."/>
            <person name="Lipzen A."/>
            <person name="Labutti K."/>
            <person name="Barry K."/>
            <person name="Miao Y."/>
            <person name="Rahimi M.J."/>
            <person name="Shen Q."/>
            <person name="Grigoriev I.V."/>
            <person name="Kubicek C.P."/>
            <person name="Druzhinina I.S."/>
        </authorList>
    </citation>
    <scope>NUCLEOTIDE SEQUENCE [LARGE SCALE GENOMIC DNA]</scope>
    <source>
        <strain evidence="3 4">ATCC 18648</strain>
    </source>
</reference>
<dbReference type="Proteomes" id="UP000240760">
    <property type="component" value="Unassembled WGS sequence"/>
</dbReference>
<sequence length="73" mass="8291">MKCTTKQAKHSAEQPKTTCTITQTDSLDKRLVFMLCSKVICIIIIISLLNARNQAKPKRRKTRAKSNQNSKTK</sequence>
<organism evidence="3 4">
    <name type="scientific">Trichoderma longibrachiatum ATCC 18648</name>
    <dbReference type="NCBI Taxonomy" id="983965"/>
    <lineage>
        <taxon>Eukaryota</taxon>
        <taxon>Fungi</taxon>
        <taxon>Dikarya</taxon>
        <taxon>Ascomycota</taxon>
        <taxon>Pezizomycotina</taxon>
        <taxon>Sordariomycetes</taxon>
        <taxon>Hypocreomycetidae</taxon>
        <taxon>Hypocreales</taxon>
        <taxon>Hypocreaceae</taxon>
        <taxon>Trichoderma</taxon>
    </lineage>
</organism>
<evidence type="ECO:0000313" key="4">
    <source>
        <dbReference type="Proteomes" id="UP000240760"/>
    </source>
</evidence>
<dbReference type="AlphaFoldDB" id="A0A2T4C5Q4"/>
<proteinExistence type="predicted"/>
<evidence type="ECO:0000313" key="3">
    <source>
        <dbReference type="EMBL" id="PTB76854.1"/>
    </source>
</evidence>
<keyword evidence="2" id="KW-0812">Transmembrane</keyword>